<keyword evidence="7" id="KW-1185">Reference proteome</keyword>
<dbReference type="InterPro" id="IPR051206">
    <property type="entry name" value="NAMLAA_amidase_2"/>
</dbReference>
<evidence type="ECO:0000256" key="1">
    <source>
        <dbReference type="ARBA" id="ARBA00001561"/>
    </source>
</evidence>
<sequence>MRKIQYIAVHCTAGSQRQTIADLQAEFKRKGWKNPGYHYVIALDGKITQLLDEEKISNGVKGFNSVSVNVAYIGGIDAAGKATDNRTDAQKKSLRQLLGMLKKKYPEAVIQGHRDFSPDTNGNGKVDPWERIKECPCFDAKTEYADL</sequence>
<organism evidence="6 7">
    <name type="scientific">Phocaeicola faecium</name>
    <dbReference type="NCBI Taxonomy" id="2762213"/>
    <lineage>
        <taxon>Bacteria</taxon>
        <taxon>Pseudomonadati</taxon>
        <taxon>Bacteroidota</taxon>
        <taxon>Bacteroidia</taxon>
        <taxon>Bacteroidales</taxon>
        <taxon>Bacteroidaceae</taxon>
        <taxon>Phocaeicola</taxon>
    </lineage>
</organism>
<keyword evidence="4" id="KW-0961">Cell wall biogenesis/degradation</keyword>
<dbReference type="InterPro" id="IPR002502">
    <property type="entry name" value="Amidase_domain"/>
</dbReference>
<reference evidence="6 7" key="1">
    <citation type="submission" date="2020-08" db="EMBL/GenBank/DDBJ databases">
        <title>A Genomic Blueprint of the Chicken Gut Microbiome.</title>
        <authorList>
            <person name="Gilroy R."/>
            <person name="Ravi A."/>
            <person name="Getino M."/>
            <person name="Pursley I."/>
            <person name="Horton D.L."/>
            <person name="Alikhan N.-F."/>
            <person name="Baker D."/>
            <person name="Gharbi K."/>
            <person name="Hall N."/>
            <person name="Watson M."/>
            <person name="Adriaenssens E.M."/>
            <person name="Foster-Nyarko E."/>
            <person name="Jarju S."/>
            <person name="Secka A."/>
            <person name="Antonio M."/>
            <person name="Oren A."/>
            <person name="Chaudhuri R."/>
            <person name="La Ragione R.M."/>
            <person name="Hildebrand F."/>
            <person name="Pallen M.J."/>
        </authorList>
    </citation>
    <scope>NUCLEOTIDE SEQUENCE [LARGE SCALE GENOMIC DNA]</scope>
    <source>
        <strain evidence="6 7">Sa1YUN3</strain>
    </source>
</reference>
<evidence type="ECO:0000259" key="5">
    <source>
        <dbReference type="SMART" id="SM00644"/>
    </source>
</evidence>
<dbReference type="CDD" id="cd06583">
    <property type="entry name" value="PGRP"/>
    <property type="match status" value="1"/>
</dbReference>
<dbReference type="Proteomes" id="UP000616346">
    <property type="component" value="Unassembled WGS sequence"/>
</dbReference>
<dbReference type="SUPFAM" id="SSF55846">
    <property type="entry name" value="N-acetylmuramoyl-L-alanine amidase-like"/>
    <property type="match status" value="1"/>
</dbReference>
<comment type="caution">
    <text evidence="6">The sequence shown here is derived from an EMBL/GenBank/DDBJ whole genome shotgun (WGS) entry which is preliminary data.</text>
</comment>
<dbReference type="Pfam" id="PF01510">
    <property type="entry name" value="Amidase_2"/>
    <property type="match status" value="1"/>
</dbReference>
<name>A0ABR8V9T9_9BACT</name>
<evidence type="ECO:0000313" key="6">
    <source>
        <dbReference type="EMBL" id="MBD8001525.1"/>
    </source>
</evidence>
<dbReference type="EMBL" id="JACSPQ010000001">
    <property type="protein sequence ID" value="MBD8001525.1"/>
    <property type="molecule type" value="Genomic_DNA"/>
</dbReference>
<dbReference type="RefSeq" id="WP_191709713.1">
    <property type="nucleotide sequence ID" value="NZ_JACSPQ010000001.1"/>
</dbReference>
<dbReference type="InterPro" id="IPR036505">
    <property type="entry name" value="Amidase/PGRP_sf"/>
</dbReference>
<dbReference type="EC" id="3.5.1.28" evidence="2"/>
<proteinExistence type="predicted"/>
<gene>
    <name evidence="6" type="ORF">H9626_04735</name>
</gene>
<dbReference type="PANTHER" id="PTHR30417">
    <property type="entry name" value="N-ACETYLMURAMOYL-L-ALANINE AMIDASE AMID"/>
    <property type="match status" value="1"/>
</dbReference>
<accession>A0ABR8V9T9</accession>
<protein>
    <recommendedName>
        <fullName evidence="2">N-acetylmuramoyl-L-alanine amidase</fullName>
        <ecNumber evidence="2">3.5.1.28</ecNumber>
    </recommendedName>
</protein>
<evidence type="ECO:0000256" key="2">
    <source>
        <dbReference type="ARBA" id="ARBA00011901"/>
    </source>
</evidence>
<keyword evidence="3" id="KW-0378">Hydrolase</keyword>
<feature type="domain" description="N-acetylmuramoyl-L-alanine amidase" evidence="5">
    <location>
        <begin position="1"/>
        <end position="129"/>
    </location>
</feature>
<dbReference type="PANTHER" id="PTHR30417:SF1">
    <property type="entry name" value="N-ACETYLMURAMOYL-L-ALANINE AMIDASE AMID"/>
    <property type="match status" value="1"/>
</dbReference>
<comment type="catalytic activity">
    <reaction evidence="1">
        <text>Hydrolyzes the link between N-acetylmuramoyl residues and L-amino acid residues in certain cell-wall glycopeptides.</text>
        <dbReference type="EC" id="3.5.1.28"/>
    </reaction>
</comment>
<evidence type="ECO:0000256" key="3">
    <source>
        <dbReference type="ARBA" id="ARBA00022801"/>
    </source>
</evidence>
<dbReference type="SMART" id="SM00644">
    <property type="entry name" value="Ami_2"/>
    <property type="match status" value="1"/>
</dbReference>
<dbReference type="Gene3D" id="3.40.80.10">
    <property type="entry name" value="Peptidoglycan recognition protein-like"/>
    <property type="match status" value="1"/>
</dbReference>
<evidence type="ECO:0000313" key="7">
    <source>
        <dbReference type="Proteomes" id="UP000616346"/>
    </source>
</evidence>
<evidence type="ECO:0000256" key="4">
    <source>
        <dbReference type="ARBA" id="ARBA00023316"/>
    </source>
</evidence>